<dbReference type="InterPro" id="IPR002492">
    <property type="entry name" value="Transposase_Tc1-like"/>
</dbReference>
<dbReference type="Pfam" id="PF01498">
    <property type="entry name" value="HTH_Tnp_Tc3_2"/>
    <property type="match status" value="1"/>
</dbReference>
<evidence type="ECO:0000313" key="3">
    <source>
        <dbReference type="Proteomes" id="UP000821866"/>
    </source>
</evidence>
<comment type="caution">
    <text evidence="2">The sequence shown here is derived from an EMBL/GenBank/DDBJ whole genome shotgun (WGS) entry which is preliminary data.</text>
</comment>
<dbReference type="GO" id="GO:0015074">
    <property type="term" value="P:DNA integration"/>
    <property type="evidence" value="ECO:0007669"/>
    <property type="project" value="InterPro"/>
</dbReference>
<organism evidence="2 3">
    <name type="scientific">Rhipicephalus microplus</name>
    <name type="common">Cattle tick</name>
    <name type="synonym">Boophilus microplus</name>
    <dbReference type="NCBI Taxonomy" id="6941"/>
    <lineage>
        <taxon>Eukaryota</taxon>
        <taxon>Metazoa</taxon>
        <taxon>Ecdysozoa</taxon>
        <taxon>Arthropoda</taxon>
        <taxon>Chelicerata</taxon>
        <taxon>Arachnida</taxon>
        <taxon>Acari</taxon>
        <taxon>Parasitiformes</taxon>
        <taxon>Ixodida</taxon>
        <taxon>Ixodoidea</taxon>
        <taxon>Ixodidae</taxon>
        <taxon>Rhipicephalinae</taxon>
        <taxon>Rhipicephalus</taxon>
        <taxon>Boophilus</taxon>
    </lineage>
</organism>
<evidence type="ECO:0000313" key="2">
    <source>
        <dbReference type="EMBL" id="KAH8026114.1"/>
    </source>
</evidence>
<dbReference type="InterPro" id="IPR036397">
    <property type="entry name" value="RNaseH_sf"/>
</dbReference>
<evidence type="ECO:0000259" key="1">
    <source>
        <dbReference type="Pfam" id="PF01498"/>
    </source>
</evidence>
<reference evidence="2" key="1">
    <citation type="journal article" date="2020" name="Cell">
        <title>Large-Scale Comparative Analyses of Tick Genomes Elucidate Their Genetic Diversity and Vector Capacities.</title>
        <authorList>
            <consortium name="Tick Genome and Microbiome Consortium (TIGMIC)"/>
            <person name="Jia N."/>
            <person name="Wang J."/>
            <person name="Shi W."/>
            <person name="Du L."/>
            <person name="Sun Y."/>
            <person name="Zhan W."/>
            <person name="Jiang J.F."/>
            <person name="Wang Q."/>
            <person name="Zhang B."/>
            <person name="Ji P."/>
            <person name="Bell-Sakyi L."/>
            <person name="Cui X.M."/>
            <person name="Yuan T.T."/>
            <person name="Jiang B.G."/>
            <person name="Yang W.F."/>
            <person name="Lam T.T."/>
            <person name="Chang Q.C."/>
            <person name="Ding S.J."/>
            <person name="Wang X.J."/>
            <person name="Zhu J.G."/>
            <person name="Ruan X.D."/>
            <person name="Zhao L."/>
            <person name="Wei J.T."/>
            <person name="Ye R.Z."/>
            <person name="Que T.C."/>
            <person name="Du C.H."/>
            <person name="Zhou Y.H."/>
            <person name="Cheng J.X."/>
            <person name="Dai P.F."/>
            <person name="Guo W.B."/>
            <person name="Han X.H."/>
            <person name="Huang E.J."/>
            <person name="Li L.F."/>
            <person name="Wei W."/>
            <person name="Gao Y.C."/>
            <person name="Liu J.Z."/>
            <person name="Shao H.Z."/>
            <person name="Wang X."/>
            <person name="Wang C.C."/>
            <person name="Yang T.C."/>
            <person name="Huo Q.B."/>
            <person name="Li W."/>
            <person name="Chen H.Y."/>
            <person name="Chen S.E."/>
            <person name="Zhou L.G."/>
            <person name="Ni X.B."/>
            <person name="Tian J.H."/>
            <person name="Sheng Y."/>
            <person name="Liu T."/>
            <person name="Pan Y.S."/>
            <person name="Xia L.Y."/>
            <person name="Li J."/>
            <person name="Zhao F."/>
            <person name="Cao W.C."/>
        </authorList>
    </citation>
    <scope>NUCLEOTIDE SEQUENCE</scope>
    <source>
        <strain evidence="2">Rmic-2018</strain>
    </source>
</reference>
<dbReference type="SUPFAM" id="SSF52047">
    <property type="entry name" value="RNI-like"/>
    <property type="match status" value="1"/>
</dbReference>
<name>A0A9J6DW64_RHIMP</name>
<dbReference type="InterPro" id="IPR032675">
    <property type="entry name" value="LRR_dom_sf"/>
</dbReference>
<dbReference type="Gene3D" id="3.80.10.10">
    <property type="entry name" value="Ribonuclease Inhibitor"/>
    <property type="match status" value="1"/>
</dbReference>
<keyword evidence="3" id="KW-1185">Reference proteome</keyword>
<feature type="domain" description="Transposase Tc1-like" evidence="1">
    <location>
        <begin position="331"/>
        <end position="390"/>
    </location>
</feature>
<dbReference type="GO" id="GO:0006313">
    <property type="term" value="P:DNA transposition"/>
    <property type="evidence" value="ECO:0007669"/>
    <property type="project" value="InterPro"/>
</dbReference>
<dbReference type="GO" id="GO:0003677">
    <property type="term" value="F:DNA binding"/>
    <property type="evidence" value="ECO:0007669"/>
    <property type="project" value="InterPro"/>
</dbReference>
<proteinExistence type="predicted"/>
<dbReference type="AlphaFoldDB" id="A0A9J6DW64"/>
<dbReference type="Gene3D" id="3.30.420.10">
    <property type="entry name" value="Ribonuclease H-like superfamily/Ribonuclease H"/>
    <property type="match status" value="1"/>
</dbReference>
<gene>
    <name evidence="2" type="ORF">HPB51_016124</name>
</gene>
<dbReference type="VEuPathDB" id="VectorBase:LOC119172021"/>
<accession>A0A9J6DW64</accession>
<sequence>MMHETYSQLRRIDSHVVLEAFLLLDALPIPRTYSTANDFTHLALYAEVGGTCGETAPAGPDDVALAGSTFPLVEDLEVLTRSVEALDKIAAFQHVDTLLVALAPPVAWANVDSKLQQLLGNWPRLGKLALEYCGGVRLSTIAALCPKVRSLRLAYCKWDPSDCPVEAGAFPELESIELYIRMADAVFDSLFLATCGRLRKVQLYNDRSCCQFLHLCVRKRAHFPCLEELRLSTDISVRAMALEPESLHNVLRALPALRHLATDSYDLKLFFENYYVPRGRVFYSRDACVFCAVHGTNVPSRLQAASAVASNLIGHSATTDDEDALRSVAAAVRNPFLPAPAIREDLDFDVSDTTVRRRLHTAGLRSRVAAQKPLLTAAHKGARREFAEFHEAWTPEEWSRVIFLDESTFST</sequence>
<protein>
    <recommendedName>
        <fullName evidence="1">Transposase Tc1-like domain-containing protein</fullName>
    </recommendedName>
</protein>
<dbReference type="Proteomes" id="UP000821866">
    <property type="component" value="Unassembled WGS sequence"/>
</dbReference>
<reference evidence="2" key="2">
    <citation type="submission" date="2021-09" db="EMBL/GenBank/DDBJ databases">
        <authorList>
            <person name="Jia N."/>
            <person name="Wang J."/>
            <person name="Shi W."/>
            <person name="Du L."/>
            <person name="Sun Y."/>
            <person name="Zhan W."/>
            <person name="Jiang J."/>
            <person name="Wang Q."/>
            <person name="Zhang B."/>
            <person name="Ji P."/>
            <person name="Sakyi L.B."/>
            <person name="Cui X."/>
            <person name="Yuan T."/>
            <person name="Jiang B."/>
            <person name="Yang W."/>
            <person name="Lam T.T.-Y."/>
            <person name="Chang Q."/>
            <person name="Ding S."/>
            <person name="Wang X."/>
            <person name="Zhu J."/>
            <person name="Ruan X."/>
            <person name="Zhao L."/>
            <person name="Wei J."/>
            <person name="Que T."/>
            <person name="Du C."/>
            <person name="Cheng J."/>
            <person name="Dai P."/>
            <person name="Han X."/>
            <person name="Huang E."/>
            <person name="Gao Y."/>
            <person name="Liu J."/>
            <person name="Shao H."/>
            <person name="Ye R."/>
            <person name="Li L."/>
            <person name="Wei W."/>
            <person name="Wang X."/>
            <person name="Wang C."/>
            <person name="Huo Q."/>
            <person name="Li W."/>
            <person name="Guo W."/>
            <person name="Chen H."/>
            <person name="Chen S."/>
            <person name="Zhou L."/>
            <person name="Zhou L."/>
            <person name="Ni X."/>
            <person name="Tian J."/>
            <person name="Zhou Y."/>
            <person name="Sheng Y."/>
            <person name="Liu T."/>
            <person name="Pan Y."/>
            <person name="Xia L."/>
            <person name="Li J."/>
            <person name="Zhao F."/>
            <person name="Cao W."/>
        </authorList>
    </citation>
    <scope>NUCLEOTIDE SEQUENCE</scope>
    <source>
        <strain evidence="2">Rmic-2018</strain>
        <tissue evidence="2">Larvae</tissue>
    </source>
</reference>
<dbReference type="EMBL" id="JABSTU010000007">
    <property type="protein sequence ID" value="KAH8026114.1"/>
    <property type="molecule type" value="Genomic_DNA"/>
</dbReference>